<keyword evidence="1" id="KW-0812">Transmembrane</keyword>
<name>A0ABN5WL90_9GAMM</name>
<reference evidence="3" key="1">
    <citation type="journal article" date="2019" name="Microbiol. Resour. Announc.">
        <title>Complete Genome Sequence of Halomonas olivaria, a Moderately Halophilic Bacterium Isolated from Olive Processing Effluents, Obtained by Nanopore Sequencing.</title>
        <authorList>
            <person name="Nagata S."/>
            <person name="Ii K.M."/>
            <person name="Tsukimi T."/>
            <person name="Miura M.C."/>
            <person name="Galipon J."/>
            <person name="Arakawa K."/>
        </authorList>
    </citation>
    <scope>NUCLEOTIDE SEQUENCE [LARGE SCALE GENOMIC DNA]</scope>
    <source>
        <strain evidence="3">TYRC17</strain>
    </source>
</reference>
<organism evidence="2 3">
    <name type="scientific">Vreelandella olivaria</name>
    <dbReference type="NCBI Taxonomy" id="390919"/>
    <lineage>
        <taxon>Bacteria</taxon>
        <taxon>Pseudomonadati</taxon>
        <taxon>Pseudomonadota</taxon>
        <taxon>Gammaproteobacteria</taxon>
        <taxon>Oceanospirillales</taxon>
        <taxon>Halomonadaceae</taxon>
        <taxon>Vreelandella</taxon>
    </lineage>
</organism>
<evidence type="ECO:0000313" key="3">
    <source>
        <dbReference type="Proteomes" id="UP000289555"/>
    </source>
</evidence>
<dbReference type="EMBL" id="AP019416">
    <property type="protein sequence ID" value="BBI47727.1"/>
    <property type="molecule type" value="Genomic_DNA"/>
</dbReference>
<keyword evidence="1" id="KW-1133">Transmembrane helix</keyword>
<evidence type="ECO:0000313" key="2">
    <source>
        <dbReference type="EMBL" id="BBI47727.1"/>
    </source>
</evidence>
<feature type="transmembrane region" description="Helical" evidence="1">
    <location>
        <begin position="21"/>
        <end position="46"/>
    </location>
</feature>
<dbReference type="Proteomes" id="UP000289555">
    <property type="component" value="Chromosome"/>
</dbReference>
<gene>
    <name evidence="2" type="ORF">HORIV_01480</name>
</gene>
<proteinExistence type="predicted"/>
<keyword evidence="3" id="KW-1185">Reference proteome</keyword>
<protein>
    <submittedName>
        <fullName evidence="2">Uncharacterized protein</fullName>
    </submittedName>
</protein>
<accession>A0ABN5WL90</accession>
<evidence type="ECO:0000256" key="1">
    <source>
        <dbReference type="SAM" id="Phobius"/>
    </source>
</evidence>
<sequence>MKGLSQLVGRRDWMSDVRMKLLVGPLLILMILGMMIVPLPPLLWIYSSPSISRWPLWC</sequence>
<keyword evidence="1" id="KW-0472">Membrane</keyword>